<reference evidence="2" key="1">
    <citation type="submission" date="2019-03" db="EMBL/GenBank/DDBJ databases">
        <title>Improved annotation for the trematode Fasciola hepatica.</title>
        <authorList>
            <person name="Choi Y.-J."/>
            <person name="Martin J."/>
            <person name="Mitreva M."/>
        </authorList>
    </citation>
    <scope>NUCLEOTIDE SEQUENCE [LARGE SCALE GENOMIC DNA]</scope>
</reference>
<evidence type="ECO:0000313" key="2">
    <source>
        <dbReference type="EMBL" id="THD22948.1"/>
    </source>
</evidence>
<accession>A0A4E0RPE5</accession>
<dbReference type="PANTHER" id="PTHR14663">
    <property type="entry name" value="METHYLTRANSFERASE NSUN7-RELATED"/>
    <property type="match status" value="1"/>
</dbReference>
<dbReference type="InterPro" id="IPR042620">
    <property type="entry name" value="NSUN7"/>
</dbReference>
<feature type="region of interest" description="Disordered" evidence="1">
    <location>
        <begin position="1"/>
        <end position="20"/>
    </location>
</feature>
<evidence type="ECO:0000313" key="3">
    <source>
        <dbReference type="Proteomes" id="UP000230066"/>
    </source>
</evidence>
<feature type="compositionally biased region" description="Polar residues" evidence="1">
    <location>
        <begin position="135"/>
        <end position="148"/>
    </location>
</feature>
<keyword evidence="2" id="KW-0489">Methyltransferase</keyword>
<dbReference type="Gene3D" id="3.40.50.150">
    <property type="entry name" value="Vaccinia Virus protein VP39"/>
    <property type="match status" value="1"/>
</dbReference>
<keyword evidence="2" id="KW-0808">Transferase</keyword>
<evidence type="ECO:0000256" key="1">
    <source>
        <dbReference type="SAM" id="MobiDB-lite"/>
    </source>
</evidence>
<keyword evidence="3" id="KW-1185">Reference proteome</keyword>
<comment type="caution">
    <text evidence="2">The sequence shown here is derived from an EMBL/GenBank/DDBJ whole genome shotgun (WGS) entry which is preliminary data.</text>
</comment>
<dbReference type="InterPro" id="IPR029063">
    <property type="entry name" value="SAM-dependent_MTases_sf"/>
</dbReference>
<sequence length="719" mass="80139">MAEEARTPGTPAGGNLNTPRFSMSARRASLTLNMLGQRRSVGGSMARAYKLAQYFRIIPCQYTEQVFCFAGCLLKWFKLESMRLEAYATTQVKPHHGDKHGAQLAAGTPEPPPPKMSVVEVEGGENNPGVEAESHNVNITTETSQAQSGEAVNVEGGENGDAGGKESEAAGSEVEHHEGSQDVPRSHSSEGSNEPAPERPIYGVVNKSPLLKVNYHNAREKRDTLRLAFSAMKYAAILEKLLEEVTFYMEYPDFKDEEYLILVIVYDYAMRNFQRRTAPPQERSLPDMEKYMEYLPNNRLVMHPSGAELFKAAETAVQAMCMRLAAAVARVRVRNQVGSLRLLLPEEWRQSESLADAMPTYGWYNQLLGKQDIVTGWLKDHGFRRIVAGRLPQQGEYGSDKHCSDVFVFNKADVTSLLDSEVVLQRNLVLQDKSSCLGVHCTLANIAGGEEVLFVNCINVYSAVHMEGLIGNKFPLIQPVPQIRCVRQLKEDEDPRLTVKMGSKVIKATTEEFLSMEFHGERNKSIRHIYIEANDSRSGVINPVGFLEVEADDLYILRDMWTPAGNAQKETRKTDMINRTALMLRHALKFSGIRTVTLLCRTVDPEETEVLVSRVVEMTNRTLLKEAEALAASSRGASTGMAFNLQVPVFPGLQEEREAYEAGKPSIITENKTICVQPSQESNGFVIFILNKEIKTRDRQEPSYARLSLVGFVVVIRAG</sequence>
<name>A0A4E0RPE5_FASHE</name>
<feature type="compositionally biased region" description="Basic and acidic residues" evidence="1">
    <location>
        <begin position="163"/>
        <end position="188"/>
    </location>
</feature>
<dbReference type="EMBL" id="JXXN02002427">
    <property type="protein sequence ID" value="THD22948.1"/>
    <property type="molecule type" value="Genomic_DNA"/>
</dbReference>
<dbReference type="GO" id="GO:0032259">
    <property type="term" value="P:methylation"/>
    <property type="evidence" value="ECO:0007669"/>
    <property type="project" value="UniProtKB-KW"/>
</dbReference>
<dbReference type="PANTHER" id="PTHR14663:SF2">
    <property type="entry name" value="METHYLTRANSFERASE NSUN7-RELATED"/>
    <property type="match status" value="1"/>
</dbReference>
<gene>
    <name evidence="2" type="ORF">D915_006359</name>
</gene>
<dbReference type="Proteomes" id="UP000230066">
    <property type="component" value="Unassembled WGS sequence"/>
</dbReference>
<dbReference type="AlphaFoldDB" id="A0A4E0RPE5"/>
<organism evidence="2 3">
    <name type="scientific">Fasciola hepatica</name>
    <name type="common">Liver fluke</name>
    <dbReference type="NCBI Taxonomy" id="6192"/>
    <lineage>
        <taxon>Eukaryota</taxon>
        <taxon>Metazoa</taxon>
        <taxon>Spiralia</taxon>
        <taxon>Lophotrochozoa</taxon>
        <taxon>Platyhelminthes</taxon>
        <taxon>Trematoda</taxon>
        <taxon>Digenea</taxon>
        <taxon>Plagiorchiida</taxon>
        <taxon>Echinostomata</taxon>
        <taxon>Echinostomatoidea</taxon>
        <taxon>Fasciolidae</taxon>
        <taxon>Fasciola</taxon>
    </lineage>
</organism>
<protein>
    <submittedName>
        <fullName evidence="2">Methyltransferase NSUN7</fullName>
    </submittedName>
</protein>
<feature type="compositionally biased region" description="Low complexity" evidence="1">
    <location>
        <begin position="118"/>
        <end position="131"/>
    </location>
</feature>
<feature type="region of interest" description="Disordered" evidence="1">
    <location>
        <begin position="92"/>
        <end position="203"/>
    </location>
</feature>
<proteinExistence type="predicted"/>
<dbReference type="GO" id="GO:0008168">
    <property type="term" value="F:methyltransferase activity"/>
    <property type="evidence" value="ECO:0007669"/>
    <property type="project" value="UniProtKB-KW"/>
</dbReference>